<reference evidence="1 2" key="1">
    <citation type="submission" date="2022-11" db="EMBL/GenBank/DDBJ databases">
        <title>Minimal conservation of predation-associated metabolite biosynthetic gene clusters underscores biosynthetic potential of Myxococcota including descriptions for ten novel species: Archangium lansinium sp. nov., Myxococcus landrumus sp. nov., Nannocystis bai.</title>
        <authorList>
            <person name="Ahearne A."/>
            <person name="Stevens C."/>
            <person name="Dowd S."/>
        </authorList>
    </citation>
    <scope>NUCLEOTIDE SEQUENCE [LARGE SCALE GENOMIC DNA]</scope>
    <source>
        <strain evidence="1 2">NCWAL01</strain>
    </source>
</reference>
<proteinExistence type="predicted"/>
<organism evidence="1 2">
    <name type="scientific">Stigmatella ashevillensis</name>
    <dbReference type="NCBI Taxonomy" id="2995309"/>
    <lineage>
        <taxon>Bacteria</taxon>
        <taxon>Pseudomonadati</taxon>
        <taxon>Myxococcota</taxon>
        <taxon>Myxococcia</taxon>
        <taxon>Myxococcales</taxon>
        <taxon>Cystobacterineae</taxon>
        <taxon>Archangiaceae</taxon>
        <taxon>Stigmatella</taxon>
    </lineage>
</organism>
<dbReference type="Proteomes" id="UP001221838">
    <property type="component" value="Unassembled WGS sequence"/>
</dbReference>
<protein>
    <submittedName>
        <fullName evidence="1">Uncharacterized protein</fullName>
    </submittedName>
</protein>
<name>A0ABT5D938_9BACT</name>
<evidence type="ECO:0000313" key="2">
    <source>
        <dbReference type="Proteomes" id="UP001221838"/>
    </source>
</evidence>
<gene>
    <name evidence="1" type="ORF">POL68_17040</name>
</gene>
<evidence type="ECO:0000313" key="1">
    <source>
        <dbReference type="EMBL" id="MDC0710186.1"/>
    </source>
</evidence>
<dbReference type="RefSeq" id="WP_272139393.1">
    <property type="nucleotide sequence ID" value="NZ_JAQNDM010000002.1"/>
</dbReference>
<comment type="caution">
    <text evidence="1">The sequence shown here is derived from an EMBL/GenBank/DDBJ whole genome shotgun (WGS) entry which is preliminary data.</text>
</comment>
<keyword evidence="2" id="KW-1185">Reference proteome</keyword>
<accession>A0ABT5D938</accession>
<sequence>MFPSTGIVSEEIEKAVERIGAMGTKLKGWRFRGHLRPQEPPQQQHER</sequence>
<dbReference type="EMBL" id="JAQNDM010000002">
    <property type="protein sequence ID" value="MDC0710186.1"/>
    <property type="molecule type" value="Genomic_DNA"/>
</dbReference>